<accession>A0ABV7VQ34</accession>
<dbReference type="InterPro" id="IPR041651">
    <property type="entry name" value="DUF5610"/>
</dbReference>
<evidence type="ECO:0000259" key="1">
    <source>
        <dbReference type="Pfam" id="PF18433"/>
    </source>
</evidence>
<gene>
    <name evidence="2" type="ORF">ACFOMG_05905</name>
</gene>
<proteinExistence type="predicted"/>
<dbReference type="EMBL" id="JBHRYB010000005">
    <property type="protein sequence ID" value="MFC3679646.1"/>
    <property type="molecule type" value="Genomic_DNA"/>
</dbReference>
<sequence length="343" mass="36742">MAISLNPQQFGFLQSQSAQQPNRASAAGVSQPLANELVNGERQSAQQTASNMLGFIGNDIERLRASGASSERIAERIAAARDGVARGYAEAESILESRGLLTDELKEEIAAGRAQIEDGINRLEQGESLQPEASPALLASATQLQVANSFSLQVMTRDGDKVSVSFAQSEARSGYQAGGELGFSSVSQSGWQMSVEGELDDAEQQALAGLFESAQDLSERFFGGDLGGALQQAMDLGFDGTELASMSLNLTQKTVVASTRAYSDIQPQLPTEQLEGLKFPLASYIDAYQHAIEQASALQQPETTLQDLVNNLLPQEERMPIWDRFHEGLAQLSGLTAESPTQV</sequence>
<protein>
    <submittedName>
        <fullName evidence="2">DUF5610 domain-containing protein</fullName>
    </submittedName>
</protein>
<name>A0ABV7VQ34_9GAMM</name>
<feature type="domain" description="DUF5610" evidence="1">
    <location>
        <begin position="14"/>
        <end position="123"/>
    </location>
</feature>
<comment type="caution">
    <text evidence="2">The sequence shown here is derived from an EMBL/GenBank/DDBJ whole genome shotgun (WGS) entry which is preliminary data.</text>
</comment>
<organism evidence="2 3">
    <name type="scientific">Bacterioplanoides pacificum</name>
    <dbReference type="NCBI Taxonomy" id="1171596"/>
    <lineage>
        <taxon>Bacteria</taxon>
        <taxon>Pseudomonadati</taxon>
        <taxon>Pseudomonadota</taxon>
        <taxon>Gammaproteobacteria</taxon>
        <taxon>Oceanospirillales</taxon>
        <taxon>Oceanospirillaceae</taxon>
        <taxon>Bacterioplanoides</taxon>
    </lineage>
</organism>
<evidence type="ECO:0000313" key="2">
    <source>
        <dbReference type="EMBL" id="MFC3679646.1"/>
    </source>
</evidence>
<dbReference type="RefSeq" id="WP_376865391.1">
    <property type="nucleotide sequence ID" value="NZ_JBHRYB010000005.1"/>
</dbReference>
<reference evidence="3" key="1">
    <citation type="journal article" date="2019" name="Int. J. Syst. Evol. Microbiol.">
        <title>The Global Catalogue of Microorganisms (GCM) 10K type strain sequencing project: providing services to taxonomists for standard genome sequencing and annotation.</title>
        <authorList>
            <consortium name="The Broad Institute Genomics Platform"/>
            <consortium name="The Broad Institute Genome Sequencing Center for Infectious Disease"/>
            <person name="Wu L."/>
            <person name="Ma J."/>
        </authorList>
    </citation>
    <scope>NUCLEOTIDE SEQUENCE [LARGE SCALE GENOMIC DNA]</scope>
    <source>
        <strain evidence="3">KCTC 42424</strain>
    </source>
</reference>
<dbReference type="Pfam" id="PF18433">
    <property type="entry name" value="DUF5610"/>
    <property type="match status" value="1"/>
</dbReference>
<dbReference type="Proteomes" id="UP001595722">
    <property type="component" value="Unassembled WGS sequence"/>
</dbReference>
<keyword evidence="3" id="KW-1185">Reference proteome</keyword>
<evidence type="ECO:0000313" key="3">
    <source>
        <dbReference type="Proteomes" id="UP001595722"/>
    </source>
</evidence>